<dbReference type="STRING" id="633813.SAMN04488087_2082"/>
<name>A0A1M6VS08_9BACT</name>
<dbReference type="SFLD" id="SFLDS00003">
    <property type="entry name" value="Haloacid_Dehalogenase"/>
    <property type="match status" value="1"/>
</dbReference>
<dbReference type="RefSeq" id="WP_072715912.1">
    <property type="nucleotide sequence ID" value="NZ_FRAU01000007.1"/>
</dbReference>
<dbReference type="PANTHER" id="PTHR47478">
    <property type="match status" value="1"/>
</dbReference>
<dbReference type="InterPro" id="IPR023214">
    <property type="entry name" value="HAD_sf"/>
</dbReference>
<evidence type="ECO:0000313" key="1">
    <source>
        <dbReference type="EMBL" id="SHK84006.1"/>
    </source>
</evidence>
<dbReference type="InterPro" id="IPR023198">
    <property type="entry name" value="PGP-like_dom2"/>
</dbReference>
<dbReference type="Proteomes" id="UP000185812">
    <property type="component" value="Unassembled WGS sequence"/>
</dbReference>
<dbReference type="AlphaFoldDB" id="A0A1M6VS08"/>
<dbReference type="InterPro" id="IPR036412">
    <property type="entry name" value="HAD-like_sf"/>
</dbReference>
<dbReference type="OrthoDB" id="9802350at2"/>
<dbReference type="Pfam" id="PF00702">
    <property type="entry name" value="Hydrolase"/>
    <property type="match status" value="1"/>
</dbReference>
<gene>
    <name evidence="1" type="ORF">SAMN04488087_2082</name>
</gene>
<dbReference type="Gene3D" id="1.10.150.240">
    <property type="entry name" value="Putative phosphatase, domain 2"/>
    <property type="match status" value="1"/>
</dbReference>
<organism evidence="1 2">
    <name type="scientific">Rhodothermus profundi</name>
    <dbReference type="NCBI Taxonomy" id="633813"/>
    <lineage>
        <taxon>Bacteria</taxon>
        <taxon>Pseudomonadati</taxon>
        <taxon>Rhodothermota</taxon>
        <taxon>Rhodothermia</taxon>
        <taxon>Rhodothermales</taxon>
        <taxon>Rhodothermaceae</taxon>
        <taxon>Rhodothermus</taxon>
    </lineage>
</organism>
<keyword evidence="2" id="KW-1185">Reference proteome</keyword>
<dbReference type="InterPro" id="IPR006439">
    <property type="entry name" value="HAD-SF_hydro_IA"/>
</dbReference>
<keyword evidence="1" id="KW-0378">Hydrolase</keyword>
<dbReference type="NCBIfam" id="TIGR01549">
    <property type="entry name" value="HAD-SF-IA-v1"/>
    <property type="match status" value="1"/>
</dbReference>
<dbReference type="EMBL" id="FRAU01000007">
    <property type="protein sequence ID" value="SHK84006.1"/>
    <property type="molecule type" value="Genomic_DNA"/>
</dbReference>
<proteinExistence type="predicted"/>
<dbReference type="SUPFAM" id="SSF56784">
    <property type="entry name" value="HAD-like"/>
    <property type="match status" value="1"/>
</dbReference>
<dbReference type="Gene3D" id="3.40.50.1000">
    <property type="entry name" value="HAD superfamily/HAD-like"/>
    <property type="match status" value="1"/>
</dbReference>
<dbReference type="InterPro" id="IPR052550">
    <property type="entry name" value="Pyrimidine_5'-ntase_YjjG"/>
</dbReference>
<sequence>MLSSKNPFENIRFIYFDLDDTLLDHRAAEQAALADVKAAFPDVFAHVPLEKLLHTYHTINTELWKQYQQGTIDRPALMHARFARLIDALALRNVTPDQLNACYMDRYRQHWRWTPGARDAFLTIAKHFPVGILTNGFAAVQHAKLARFPELRQHTRALVISEEVGVAKPHPALFAQAARAAATEPAAILYVGDSFGSDVVGAQNAGWQVAWYTPTPPASVPEGVFTFRCWPALLRQLGL</sequence>
<accession>A0A1M6VS08</accession>
<protein>
    <submittedName>
        <fullName evidence="1">Putative hydrolase of the HAD superfamily</fullName>
    </submittedName>
</protein>
<evidence type="ECO:0000313" key="2">
    <source>
        <dbReference type="Proteomes" id="UP000185812"/>
    </source>
</evidence>
<dbReference type="SFLD" id="SFLDG01129">
    <property type="entry name" value="C1.5:_HAD__Beta-PGM__Phosphata"/>
    <property type="match status" value="1"/>
</dbReference>
<dbReference type="GO" id="GO:0016787">
    <property type="term" value="F:hydrolase activity"/>
    <property type="evidence" value="ECO:0007669"/>
    <property type="project" value="UniProtKB-KW"/>
</dbReference>
<reference evidence="2" key="1">
    <citation type="submission" date="2016-11" db="EMBL/GenBank/DDBJ databases">
        <authorList>
            <person name="Varghese N."/>
            <person name="Submissions S."/>
        </authorList>
    </citation>
    <scope>NUCLEOTIDE SEQUENCE [LARGE SCALE GENOMIC DNA]</scope>
    <source>
        <strain evidence="2">DSM 22212</strain>
    </source>
</reference>
<dbReference type="PANTHER" id="PTHR47478:SF1">
    <property type="entry name" value="PYRIMIDINE 5'-NUCLEOTIDASE YJJG"/>
    <property type="match status" value="1"/>
</dbReference>
<dbReference type="PRINTS" id="PR00413">
    <property type="entry name" value="HADHALOGNASE"/>
</dbReference>